<protein>
    <recommendedName>
        <fullName evidence="3">F-box domain-containing protein</fullName>
    </recommendedName>
</protein>
<gene>
    <name evidence="1" type="ORF">D9613_010841</name>
</gene>
<name>A0A8H4QLW0_9AGAR</name>
<evidence type="ECO:0000313" key="2">
    <source>
        <dbReference type="Proteomes" id="UP000521872"/>
    </source>
</evidence>
<proteinExistence type="predicted"/>
<sequence length="584" mass="67150">MQATRNTSPITILHEDLLWKIFLEITNDARELFLPDTRPISTIRRCSQVHRHWRSLILSSSSIWGRLIDMNALRRKTDDWMKEVVRRAGDALLWVYGEVGDSQRHHFLFDFLQENWRRVEMLVVTWTFWTLRLPSEDDTQLQRMKWAFLQEPAPCLRWFGLSARVLNICKLLPEHLFAGNAPLLTDFRIYRDSEGKYKYKFSTQASWIPNLSAVTFSEEFTVAEVLNALRKMPRLQYLSLYVKSSSGSAADFRGSMMFLPALRTLHCLHRDPSSAGAVIQCITPSADCAADFRGSMVILPKLRMVHMHGDLSSAGTVLQSIMPSTDCCLRVEVDRYVPLPALAPVGHRLEYQRYEAMVAKYLIPYFSLHPPSSVVFYFGRESCRFYDGHVAQQSPNYQFLFSQYTRYLPSSSLMEEFNDFTSFSQVRILHLKTSQGEPFILKELGALSIRVGDSFRLITTLSAEEWILHSLVLQEPSITATRSLFPALTTLLVPDLSGTKHVPNFELVVPPHQQFIQLRKAIGRPLSVLEIPPTSPAIWKGHDMAHLDVHIGLLVKWKFSGKDPEEYVCGSGHPERLRFDRKKW</sequence>
<keyword evidence="2" id="KW-1185">Reference proteome</keyword>
<dbReference type="AlphaFoldDB" id="A0A8H4QLW0"/>
<evidence type="ECO:0000313" key="1">
    <source>
        <dbReference type="EMBL" id="KAF4613358.1"/>
    </source>
</evidence>
<accession>A0A8H4QLW0</accession>
<evidence type="ECO:0008006" key="3">
    <source>
        <dbReference type="Google" id="ProtNLM"/>
    </source>
</evidence>
<dbReference type="Gene3D" id="1.20.1280.50">
    <property type="match status" value="1"/>
</dbReference>
<dbReference type="Proteomes" id="UP000521872">
    <property type="component" value="Unassembled WGS sequence"/>
</dbReference>
<organism evidence="1 2">
    <name type="scientific">Agrocybe pediades</name>
    <dbReference type="NCBI Taxonomy" id="84607"/>
    <lineage>
        <taxon>Eukaryota</taxon>
        <taxon>Fungi</taxon>
        <taxon>Dikarya</taxon>
        <taxon>Basidiomycota</taxon>
        <taxon>Agaricomycotina</taxon>
        <taxon>Agaricomycetes</taxon>
        <taxon>Agaricomycetidae</taxon>
        <taxon>Agaricales</taxon>
        <taxon>Agaricineae</taxon>
        <taxon>Strophariaceae</taxon>
        <taxon>Agrocybe</taxon>
    </lineage>
</organism>
<reference evidence="1 2" key="1">
    <citation type="submission" date="2019-12" db="EMBL/GenBank/DDBJ databases">
        <authorList>
            <person name="Floudas D."/>
            <person name="Bentzer J."/>
            <person name="Ahren D."/>
            <person name="Johansson T."/>
            <person name="Persson P."/>
            <person name="Tunlid A."/>
        </authorList>
    </citation>
    <scope>NUCLEOTIDE SEQUENCE [LARGE SCALE GENOMIC DNA]</scope>
    <source>
        <strain evidence="1 2">CBS 102.39</strain>
    </source>
</reference>
<comment type="caution">
    <text evidence="1">The sequence shown here is derived from an EMBL/GenBank/DDBJ whole genome shotgun (WGS) entry which is preliminary data.</text>
</comment>
<dbReference type="EMBL" id="JAACJL010000046">
    <property type="protein sequence ID" value="KAF4613358.1"/>
    <property type="molecule type" value="Genomic_DNA"/>
</dbReference>